<evidence type="ECO:0000256" key="11">
    <source>
        <dbReference type="ARBA" id="ARBA00022692"/>
    </source>
</evidence>
<evidence type="ECO:0000256" key="12">
    <source>
        <dbReference type="ARBA" id="ARBA00022967"/>
    </source>
</evidence>
<dbReference type="GO" id="GO:0019386">
    <property type="term" value="P:methanogenesis, from carbon dioxide"/>
    <property type="evidence" value="ECO:0007669"/>
    <property type="project" value="UniProtKB-UniRule"/>
</dbReference>
<evidence type="ECO:0000256" key="15">
    <source>
        <dbReference type="ARBA" id="ARBA00023136"/>
    </source>
</evidence>
<reference evidence="20" key="1">
    <citation type="submission" date="2013-12" db="EMBL/GenBank/DDBJ databases">
        <title>The complete genome sequence of Methanobacterium sp. BRM9.</title>
        <authorList>
            <consortium name="Pastoral Greenhouse Gas Research Consortium"/>
            <person name="Kelly W.J."/>
            <person name="Leahy S.C."/>
            <person name="Perry R."/>
            <person name="Li D."/>
            <person name="Altermann E."/>
            <person name="Lambie S.C."/>
            <person name="Attwood G.T."/>
        </authorList>
    </citation>
    <scope>NUCLEOTIDE SEQUENCE [LARGE SCALE GENOMIC DNA]</scope>
    <source>
        <strain evidence="20">BRM9</strain>
    </source>
</reference>
<evidence type="ECO:0000256" key="3">
    <source>
        <dbReference type="ARBA" id="ARBA00004839"/>
    </source>
</evidence>
<feature type="transmembrane region" description="Helical" evidence="19">
    <location>
        <begin position="68"/>
        <end position="92"/>
    </location>
</feature>
<reference evidence="21" key="2">
    <citation type="submission" date="2014-08" db="EMBL/GenBank/DDBJ databases">
        <authorList>
            <person name="Wibberg D."/>
        </authorList>
    </citation>
    <scope>NUCLEOTIDE SEQUENCE</scope>
</reference>
<comment type="caution">
    <text evidence="19">Lacks conserved residue(s) required for the propagation of feature annotation.</text>
</comment>
<comment type="pathway">
    <text evidence="3 19">One-carbon metabolism; methanogenesis from CO(2); methyl-coenzyme M from 5,10-methylene-5,6,7,8-tetrahydromethanopterin: step 2/2.</text>
</comment>
<evidence type="ECO:0000313" key="22">
    <source>
        <dbReference type="EMBL" id="CEL25614.1"/>
    </source>
</evidence>
<sequence length="241" mass="23993">MDPLLMIGAVSVAGVLIGGGVHFLPVGGAPAAIATATGVGTGTAMLAAGSAMTGLITAAAMTGSPLWLILAGGAVGSMLMIGITMLVGNWVYVWGVGTVPASAKVETDPITKYNQEKYVTPGTEGHGIPTVCFISGILGGLLGGIGGGLAYWAIYESLVTLPAYAPLVSGQTSIAAAMVAGVFALGLFFVNSVIASYNIGGTIEGFHDPKFKRLPKGIVACLLASIVTGLIGVLLLKGGVF</sequence>
<dbReference type="KEGG" id="mfi:DSM1535_0903"/>
<evidence type="ECO:0000256" key="7">
    <source>
        <dbReference type="ARBA" id="ARBA00022475"/>
    </source>
</evidence>
<reference evidence="22" key="3">
    <citation type="submission" date="2014-09" db="EMBL/GenBank/DDBJ databases">
        <authorList>
            <person name="Bishop-Lilly K.A."/>
            <person name="Broomall S.M."/>
            <person name="Chain P.S."/>
            <person name="Chertkov O."/>
            <person name="Coyne S.R."/>
            <person name="Daligault H.E."/>
            <person name="Davenport K.W."/>
            <person name="Erkkila T."/>
            <person name="Frey K.G."/>
            <person name="Gibbons H.S."/>
            <person name="Gu W."/>
            <person name="Jaissle J."/>
            <person name="Johnson S.L."/>
            <person name="Koroleva G.I."/>
            <person name="Ladner J.T."/>
            <person name="Lo C.-C."/>
            <person name="Minogue T.D."/>
            <person name="Munk C."/>
            <person name="Palacios G.F."/>
            <person name="Redden C.L."/>
            <person name="Rosenzweig C.N."/>
            <person name="Scholz M.B."/>
            <person name="Teshima H."/>
            <person name="Xu Y."/>
        </authorList>
    </citation>
    <scope>NUCLEOTIDE SEQUENCE</scope>
    <source>
        <strain evidence="22">Mb9</strain>
    </source>
</reference>
<feature type="transmembrane region" description="Helical" evidence="19">
    <location>
        <begin position="128"/>
        <end position="154"/>
    </location>
</feature>
<dbReference type="Proteomes" id="UP000606900">
    <property type="component" value="Unassembled WGS sequence"/>
</dbReference>
<evidence type="ECO:0000256" key="6">
    <source>
        <dbReference type="ARBA" id="ARBA00015129"/>
    </source>
</evidence>
<dbReference type="GeneID" id="26740220"/>
<dbReference type="HAMAP" id="MF_01097">
    <property type="entry name" value="MtrD"/>
    <property type="match status" value="1"/>
</dbReference>
<evidence type="ECO:0000313" key="20">
    <source>
        <dbReference type="EMBL" id="AIS31750.1"/>
    </source>
</evidence>
<protein>
    <recommendedName>
        <fullName evidence="6 19">Tetrahydromethanopterin S-methyltransferase subunit D</fullName>
        <ecNumber evidence="18 19">7.2.1.4</ecNumber>
    </recommendedName>
    <alternativeName>
        <fullName evidence="16 19">N5-methyltetrahydromethanopterin--coenzyme M methyltransferase subunit D</fullName>
    </alternativeName>
</protein>
<evidence type="ECO:0000256" key="10">
    <source>
        <dbReference type="ARBA" id="ARBA00022679"/>
    </source>
</evidence>
<dbReference type="PATRIC" id="fig|2162.10.peg.2065"/>
<dbReference type="GO" id="GO:0006730">
    <property type="term" value="P:one-carbon metabolic process"/>
    <property type="evidence" value="ECO:0007669"/>
    <property type="project" value="UniProtKB-UniRule"/>
</dbReference>
<evidence type="ECO:0000256" key="9">
    <source>
        <dbReference type="ARBA" id="ARBA00022603"/>
    </source>
</evidence>
<evidence type="ECO:0000256" key="8">
    <source>
        <dbReference type="ARBA" id="ARBA00022563"/>
    </source>
</evidence>
<organism evidence="21">
    <name type="scientific">Methanobacterium formicicum</name>
    <dbReference type="NCBI Taxonomy" id="2162"/>
    <lineage>
        <taxon>Archaea</taxon>
        <taxon>Methanobacteriati</taxon>
        <taxon>Methanobacteriota</taxon>
        <taxon>Methanomada group</taxon>
        <taxon>Methanobacteria</taxon>
        <taxon>Methanobacteriales</taxon>
        <taxon>Methanobacteriaceae</taxon>
        <taxon>Methanobacterium</taxon>
    </lineage>
</organism>
<evidence type="ECO:0000256" key="13">
    <source>
        <dbReference type="ARBA" id="ARBA00022989"/>
    </source>
</evidence>
<comment type="similarity">
    <text evidence="4 19">Belongs to the MtrD family.</text>
</comment>
<evidence type="ECO:0000256" key="17">
    <source>
        <dbReference type="ARBA" id="ARBA00044880"/>
    </source>
</evidence>
<proteinExistence type="inferred from homology"/>
<dbReference type="EC" id="7.2.1.4" evidence="18 19"/>
<comment type="subcellular location">
    <subcellularLocation>
        <location evidence="2 19">Cell membrane</location>
        <topology evidence="2 19">Multi-pass membrane protein</topology>
    </subcellularLocation>
</comment>
<comment type="function">
    <text evidence="1 19">Part of a complex that catalyzes the formation of methyl-coenzyme M and tetrahydromethanopterin from coenzyme M and methyl-tetrahydromethanopterin. This is an energy-conserving, sodium-ion translocating step.</text>
</comment>
<dbReference type="OrthoDB" id="147994at2157"/>
<keyword evidence="15 19" id="KW-0472">Membrane</keyword>
<gene>
    <name evidence="19 20" type="primary">mtrD</name>
    <name evidence="20" type="ORF">BRM9_0933</name>
    <name evidence="21" type="ORF">DSM1535_0903</name>
    <name evidence="23" type="ORF">ISP06_00095</name>
    <name evidence="22" type="ORF">MB9_1987</name>
</gene>
<evidence type="ECO:0000256" key="14">
    <source>
        <dbReference type="ARBA" id="ARBA00022994"/>
    </source>
</evidence>
<evidence type="ECO:0000256" key="19">
    <source>
        <dbReference type="HAMAP-Rule" id="MF_01097"/>
    </source>
</evidence>
<dbReference type="GO" id="GO:0005886">
    <property type="term" value="C:plasma membrane"/>
    <property type="evidence" value="ECO:0007669"/>
    <property type="project" value="UniProtKB-SubCell"/>
</dbReference>
<keyword evidence="12 19" id="KW-1278">Translocase</keyword>
<feature type="transmembrane region" description="Helical" evidence="19">
    <location>
        <begin position="44"/>
        <end position="61"/>
    </location>
</feature>
<dbReference type="GO" id="GO:0030269">
    <property type="term" value="F:tetrahydromethanopterin S-methyltransferase activity"/>
    <property type="evidence" value="ECO:0007669"/>
    <property type="project" value="UniProtKB-UniRule"/>
</dbReference>
<evidence type="ECO:0000256" key="2">
    <source>
        <dbReference type="ARBA" id="ARBA00004651"/>
    </source>
</evidence>
<evidence type="ECO:0000313" key="24">
    <source>
        <dbReference type="Proteomes" id="UP000062768"/>
    </source>
</evidence>
<keyword evidence="9 19" id="KW-0489">Methyltransferase</keyword>
<keyword evidence="13 19" id="KW-1133">Transmembrane helix</keyword>
<evidence type="ECO:0000256" key="18">
    <source>
        <dbReference type="ARBA" id="ARBA00044970"/>
    </source>
</evidence>
<evidence type="ECO:0000256" key="16">
    <source>
        <dbReference type="ARBA" id="ARBA00029820"/>
    </source>
</evidence>
<evidence type="ECO:0000256" key="1">
    <source>
        <dbReference type="ARBA" id="ARBA00002533"/>
    </source>
</evidence>
<dbReference type="KEGG" id="mfc:BRM9_0933"/>
<evidence type="ECO:0000256" key="4">
    <source>
        <dbReference type="ARBA" id="ARBA00008822"/>
    </source>
</evidence>
<keyword evidence="8 19" id="KW-0554">One-carbon metabolism</keyword>
<dbReference type="EMBL" id="JADIIL010000001">
    <property type="protein sequence ID" value="MBF4473859.1"/>
    <property type="molecule type" value="Genomic_DNA"/>
</dbReference>
<reference evidence="23" key="4">
    <citation type="submission" date="2020-10" db="EMBL/GenBank/DDBJ databases">
        <title>Dehalococcoides mccartyi of a TCE/Cr reducing biochatode.</title>
        <authorList>
            <person name="Matturro B."/>
        </authorList>
    </citation>
    <scope>NUCLEOTIDE SEQUENCE</scope>
    <source>
        <strain evidence="23">Bin2</strain>
    </source>
</reference>
<evidence type="ECO:0000313" key="21">
    <source>
        <dbReference type="EMBL" id="CEA13256.1"/>
    </source>
</evidence>
<comment type="subunit">
    <text evidence="5 19">The complex is composed of 8 subunits; MtrA, MtrB, MtrC, MtrD, MtrE, MtrF, MtrG and MtrH.</text>
</comment>
<dbReference type="RefSeq" id="WP_048073841.1">
    <property type="nucleotide sequence ID" value="NZ_CP006933.1"/>
</dbReference>
<dbReference type="Proteomes" id="UP000029661">
    <property type="component" value="Chromosome"/>
</dbReference>
<evidence type="ECO:0000256" key="5">
    <source>
        <dbReference type="ARBA" id="ARBA00011616"/>
    </source>
</evidence>
<dbReference type="InterPro" id="IPR005779">
    <property type="entry name" value="MeTrfase_D"/>
</dbReference>
<dbReference type="GO" id="GO:0032259">
    <property type="term" value="P:methylation"/>
    <property type="evidence" value="ECO:0007669"/>
    <property type="project" value="UniProtKB-KW"/>
</dbReference>
<feature type="transmembrane region" description="Helical" evidence="19">
    <location>
        <begin position="217"/>
        <end position="236"/>
    </location>
</feature>
<dbReference type="UniPathway" id="UPA00640">
    <property type="reaction ID" value="UER00698"/>
</dbReference>
<keyword evidence="14 19" id="KW-0484">Methanogenesis</keyword>
<accession>A0A090JUV1</accession>
<keyword evidence="10 19" id="KW-0808">Transferase</keyword>
<feature type="transmembrane region" description="Helical" evidence="19">
    <location>
        <begin position="174"/>
        <end position="197"/>
    </location>
</feature>
<dbReference type="Proteomes" id="UP000062768">
    <property type="component" value="Chromosome I"/>
</dbReference>
<dbReference type="EMBL" id="LN734822">
    <property type="protein sequence ID" value="CEL25614.1"/>
    <property type="molecule type" value="Genomic_DNA"/>
</dbReference>
<dbReference type="STRING" id="2162.BRM9_0933"/>
<dbReference type="GO" id="GO:0012506">
    <property type="term" value="C:vesicle membrane"/>
    <property type="evidence" value="ECO:0007669"/>
    <property type="project" value="InterPro"/>
</dbReference>
<dbReference type="EMBL" id="LN515531">
    <property type="protein sequence ID" value="CEA13256.1"/>
    <property type="molecule type" value="Genomic_DNA"/>
</dbReference>
<dbReference type="AlphaFoldDB" id="A0A090JUV1"/>
<dbReference type="NCBIfam" id="TIGR01112">
    <property type="entry name" value="mtrD"/>
    <property type="match status" value="1"/>
</dbReference>
<evidence type="ECO:0000313" key="23">
    <source>
        <dbReference type="EMBL" id="MBF4473859.1"/>
    </source>
</evidence>
<dbReference type="GO" id="GO:0005737">
    <property type="term" value="C:cytoplasm"/>
    <property type="evidence" value="ECO:0007669"/>
    <property type="project" value="InterPro"/>
</dbReference>
<name>A0A090JUV1_METFO</name>
<dbReference type="Pfam" id="PF04207">
    <property type="entry name" value="MtrD"/>
    <property type="match status" value="1"/>
</dbReference>
<keyword evidence="11 19" id="KW-0812">Transmembrane</keyword>
<dbReference type="PIRSF" id="PIRSF016552">
    <property type="entry name" value="MtrD"/>
    <property type="match status" value="1"/>
</dbReference>
<comment type="catalytic activity">
    <reaction evidence="17 19">
        <text>5-methyl-5,6,7,8-tetrahydromethanopterin + coenzyme M + 2 Na(+)(in) = 5,6,7,8-tetrahydromethanopterin + methyl-coenzyme M + 2 Na(+)(out)</text>
        <dbReference type="Rhea" id="RHEA:53492"/>
        <dbReference type="ChEBI" id="CHEBI:29101"/>
        <dbReference type="ChEBI" id="CHEBI:58103"/>
        <dbReference type="ChEBI" id="CHEBI:58116"/>
        <dbReference type="ChEBI" id="CHEBI:58286"/>
        <dbReference type="ChEBI" id="CHEBI:58319"/>
        <dbReference type="EC" id="7.2.1.4"/>
    </reaction>
</comment>
<keyword evidence="24" id="KW-1185">Reference proteome</keyword>
<dbReference type="EMBL" id="CP006933">
    <property type="protein sequence ID" value="AIS31750.1"/>
    <property type="molecule type" value="Genomic_DNA"/>
</dbReference>
<keyword evidence="7 19" id="KW-1003">Cell membrane</keyword>